<organism evidence="2 3">
    <name type="scientific">Desulfomicrobium macestii</name>
    <dbReference type="NCBI Taxonomy" id="90731"/>
    <lineage>
        <taxon>Bacteria</taxon>
        <taxon>Pseudomonadati</taxon>
        <taxon>Thermodesulfobacteriota</taxon>
        <taxon>Desulfovibrionia</taxon>
        <taxon>Desulfovibrionales</taxon>
        <taxon>Desulfomicrobiaceae</taxon>
        <taxon>Desulfomicrobium</taxon>
    </lineage>
</organism>
<protein>
    <recommendedName>
        <fullName evidence="1">N-acetyltransferase domain-containing protein</fullName>
    </recommendedName>
</protein>
<dbReference type="Proteomes" id="UP000639010">
    <property type="component" value="Unassembled WGS sequence"/>
</dbReference>
<dbReference type="InterPro" id="IPR016181">
    <property type="entry name" value="Acyl_CoA_acyltransferase"/>
</dbReference>
<reference evidence="2 3" key="1">
    <citation type="submission" date="2020-10" db="EMBL/GenBank/DDBJ databases">
        <title>Genomic Encyclopedia of Type Strains, Phase IV (KMG-IV): sequencing the most valuable type-strain genomes for metagenomic binning, comparative biology and taxonomic classification.</title>
        <authorList>
            <person name="Goeker M."/>
        </authorList>
    </citation>
    <scope>NUCLEOTIDE SEQUENCE [LARGE SCALE GENOMIC DNA]</scope>
    <source>
        <strain evidence="2 3">DSM 4194</strain>
    </source>
</reference>
<feature type="domain" description="N-acetyltransferase" evidence="1">
    <location>
        <begin position="162"/>
        <end position="328"/>
    </location>
</feature>
<dbReference type="SUPFAM" id="SSF55729">
    <property type="entry name" value="Acyl-CoA N-acyltransferases (Nat)"/>
    <property type="match status" value="1"/>
</dbReference>
<sequence length="498" mass="55059">MKRIDSLTLDLPADASYIPVATFAARHCAQRIGFSDEDVERICLAMEEACVHAFEFGYGGDRETLKITISRTSLGIRLATTFHGLPLNVELLPKYDPARALEYGDVTGISLLLIERMLDSASFSSGPDGLRTVSMDKHLPAHIAADTAQAARPLEPDDSADPILRQALPEDAEAISRLAFQSHGNVLFTENIYYPDRVREMIRSEEMTSVVLETASRREIVGHGALVKSAPEAHVEEMTFGIMNPGFRSRGGATAMANFLERNAVERGVYAIEVFAVTSHVHSQRSVLSNGFLESGLLLDTSSASRSWVDSEAGRPRIGNVIYIKYLKGIAAKVLHVPDRHRQIVERIYAQHGFVVNMEDSLPNDFAPGGETTLWSTLDIVEGWAMIGIDGYGRDVLAQVSERVRHACAQGITAIQMALPLEDPATRTMTSAFEDMGFFFAGACPVYDRKEYLILQFINSPQTEYETINVQSDFAHEIKQYVMSCDPRAKPQIRNQVS</sequence>
<dbReference type="InterPro" id="IPR036890">
    <property type="entry name" value="HATPase_C_sf"/>
</dbReference>
<dbReference type="EMBL" id="JADBGG010000024">
    <property type="protein sequence ID" value="MBE1426269.1"/>
    <property type="molecule type" value="Genomic_DNA"/>
</dbReference>
<evidence type="ECO:0000313" key="2">
    <source>
        <dbReference type="EMBL" id="MBE1426269.1"/>
    </source>
</evidence>
<dbReference type="InterPro" id="IPR000182">
    <property type="entry name" value="GNAT_dom"/>
</dbReference>
<dbReference type="RefSeq" id="WP_192624297.1">
    <property type="nucleotide sequence ID" value="NZ_JADBGG010000024.1"/>
</dbReference>
<dbReference type="Pfam" id="PF13581">
    <property type="entry name" value="HATPase_c_2"/>
    <property type="match status" value="1"/>
</dbReference>
<accession>A0ABR9H6D5</accession>
<evidence type="ECO:0000313" key="3">
    <source>
        <dbReference type="Proteomes" id="UP000639010"/>
    </source>
</evidence>
<dbReference type="PROSITE" id="PS51186">
    <property type="entry name" value="GNAT"/>
    <property type="match status" value="1"/>
</dbReference>
<evidence type="ECO:0000259" key="1">
    <source>
        <dbReference type="PROSITE" id="PS51186"/>
    </source>
</evidence>
<comment type="caution">
    <text evidence="2">The sequence shown here is derived from an EMBL/GenBank/DDBJ whole genome shotgun (WGS) entry which is preliminary data.</text>
</comment>
<name>A0ABR9H6D5_9BACT</name>
<gene>
    <name evidence="2" type="ORF">H4684_002934</name>
</gene>
<dbReference type="Gene3D" id="3.40.630.30">
    <property type="match status" value="1"/>
</dbReference>
<dbReference type="InterPro" id="IPR003594">
    <property type="entry name" value="HATPase_dom"/>
</dbReference>
<keyword evidence="3" id="KW-1185">Reference proteome</keyword>
<proteinExistence type="predicted"/>
<dbReference type="Gene3D" id="3.30.565.10">
    <property type="entry name" value="Histidine kinase-like ATPase, C-terminal domain"/>
    <property type="match status" value="1"/>
</dbReference>